<dbReference type="PANTHER" id="PTHR18934:SF85">
    <property type="entry name" value="ATP-DEPENDENT RNA HELICASE DHX8"/>
    <property type="match status" value="1"/>
</dbReference>
<dbReference type="PROSITE" id="PS51192">
    <property type="entry name" value="HELICASE_ATP_BIND_1"/>
    <property type="match status" value="1"/>
</dbReference>
<dbReference type="CDD" id="cd17917">
    <property type="entry name" value="DEXHc_RHA-like"/>
    <property type="match status" value="1"/>
</dbReference>
<proteinExistence type="predicted"/>
<dbReference type="InterPro" id="IPR027417">
    <property type="entry name" value="P-loop_NTPase"/>
</dbReference>
<keyword evidence="6" id="KW-0347">Helicase</keyword>
<keyword evidence="1" id="KW-0547">Nucleotide-binding</keyword>
<keyword evidence="2" id="KW-0067">ATP-binding</keyword>
<evidence type="ECO:0000256" key="3">
    <source>
        <dbReference type="SAM" id="MobiDB-lite"/>
    </source>
</evidence>
<dbReference type="GO" id="GO:0000390">
    <property type="term" value="P:spliceosomal complex disassembly"/>
    <property type="evidence" value="ECO:0007669"/>
    <property type="project" value="TreeGrafter"/>
</dbReference>
<dbReference type="CDD" id="cd18791">
    <property type="entry name" value="SF2_C_RHA"/>
    <property type="match status" value="1"/>
</dbReference>
<dbReference type="Proteomes" id="UP000219799">
    <property type="component" value="Chromosome 5"/>
</dbReference>
<dbReference type="Pfam" id="PF00271">
    <property type="entry name" value="Helicase_C"/>
    <property type="match status" value="1"/>
</dbReference>
<dbReference type="AlphaFoldDB" id="A0A1C3KLQ0"/>
<dbReference type="Pfam" id="PF07717">
    <property type="entry name" value="OB_NTP_bind"/>
    <property type="match status" value="1"/>
</dbReference>
<protein>
    <submittedName>
        <fullName evidence="6">ATP-dependent RNA helicase prh1, putative</fullName>
    </submittedName>
</protein>
<evidence type="ECO:0000256" key="2">
    <source>
        <dbReference type="ARBA" id="ARBA00022840"/>
    </source>
</evidence>
<evidence type="ECO:0000259" key="5">
    <source>
        <dbReference type="PROSITE" id="PS51194"/>
    </source>
</evidence>
<dbReference type="Pfam" id="PF21010">
    <property type="entry name" value="HA2_C"/>
    <property type="match status" value="1"/>
</dbReference>
<dbReference type="InterPro" id="IPR011545">
    <property type="entry name" value="DEAD/DEAH_box_helicase_dom"/>
</dbReference>
<dbReference type="PANTHER" id="PTHR18934">
    <property type="entry name" value="ATP-DEPENDENT RNA HELICASE"/>
    <property type="match status" value="1"/>
</dbReference>
<feature type="compositionally biased region" description="Basic and acidic residues" evidence="3">
    <location>
        <begin position="687"/>
        <end position="714"/>
    </location>
</feature>
<dbReference type="Pfam" id="PF00270">
    <property type="entry name" value="DEAD"/>
    <property type="match status" value="1"/>
</dbReference>
<name>A0A1C3KLQ0_PLAMA</name>
<accession>A0A1C3KLQ0</accession>
<dbReference type="InterPro" id="IPR007502">
    <property type="entry name" value="Helicase-assoc_dom"/>
</dbReference>
<feature type="region of interest" description="Disordered" evidence="3">
    <location>
        <begin position="48"/>
        <end position="80"/>
    </location>
</feature>
<feature type="domain" description="Helicase ATP-binding" evidence="4">
    <location>
        <begin position="14"/>
        <end position="215"/>
    </location>
</feature>
<dbReference type="SMART" id="SM00490">
    <property type="entry name" value="HELICc"/>
    <property type="match status" value="1"/>
</dbReference>
<keyword evidence="6" id="KW-0378">Hydrolase</keyword>
<feature type="compositionally biased region" description="Acidic residues" evidence="3">
    <location>
        <begin position="658"/>
        <end position="686"/>
    </location>
</feature>
<evidence type="ECO:0000256" key="1">
    <source>
        <dbReference type="ARBA" id="ARBA00022741"/>
    </source>
</evidence>
<dbReference type="GO" id="GO:0004386">
    <property type="term" value="F:helicase activity"/>
    <property type="evidence" value="ECO:0007669"/>
    <property type="project" value="UniProtKB-KW"/>
</dbReference>
<dbReference type="Gene3D" id="3.40.50.300">
    <property type="entry name" value="P-loop containing nucleotide triphosphate hydrolases"/>
    <property type="match status" value="2"/>
</dbReference>
<organism evidence="6 7">
    <name type="scientific">Plasmodium malariae</name>
    <dbReference type="NCBI Taxonomy" id="5858"/>
    <lineage>
        <taxon>Eukaryota</taxon>
        <taxon>Sar</taxon>
        <taxon>Alveolata</taxon>
        <taxon>Apicomplexa</taxon>
        <taxon>Aconoidasida</taxon>
        <taxon>Haemosporida</taxon>
        <taxon>Plasmodiidae</taxon>
        <taxon>Plasmodium</taxon>
        <taxon>Plasmodium (Plasmodium)</taxon>
    </lineage>
</organism>
<evidence type="ECO:0000313" key="6">
    <source>
        <dbReference type="EMBL" id="SBT74914.1"/>
    </source>
</evidence>
<dbReference type="EMBL" id="LT594493">
    <property type="protein sequence ID" value="SBT74914.1"/>
    <property type="molecule type" value="Genomic_DNA"/>
</dbReference>
<dbReference type="GO" id="GO:0003723">
    <property type="term" value="F:RNA binding"/>
    <property type="evidence" value="ECO:0007669"/>
    <property type="project" value="TreeGrafter"/>
</dbReference>
<evidence type="ECO:0000259" key="4">
    <source>
        <dbReference type="PROSITE" id="PS51192"/>
    </source>
</evidence>
<dbReference type="SUPFAM" id="SSF52540">
    <property type="entry name" value="P-loop containing nucleoside triphosphate hydrolases"/>
    <property type="match status" value="1"/>
</dbReference>
<dbReference type="SMART" id="SM00847">
    <property type="entry name" value="HA2"/>
    <property type="match status" value="1"/>
</dbReference>
<dbReference type="PROSITE" id="PS51194">
    <property type="entry name" value="HELICASE_CTER"/>
    <property type="match status" value="1"/>
</dbReference>
<dbReference type="GO" id="GO:0005524">
    <property type="term" value="F:ATP binding"/>
    <property type="evidence" value="ECO:0007669"/>
    <property type="project" value="UniProtKB-KW"/>
</dbReference>
<dbReference type="Gene3D" id="1.20.120.1080">
    <property type="match status" value="1"/>
</dbReference>
<feature type="compositionally biased region" description="Basic and acidic residues" evidence="3">
    <location>
        <begin position="63"/>
        <end position="73"/>
    </location>
</feature>
<reference evidence="6 7" key="1">
    <citation type="submission" date="2016-06" db="EMBL/GenBank/DDBJ databases">
        <authorList>
            <consortium name="Pathogen Informatics"/>
        </authorList>
    </citation>
    <scope>NUCLEOTIDE SEQUENCE [LARGE SCALE GENOMIC DNA]</scope>
    <source>
        <strain evidence="6">PmlGA01</strain>
    </source>
</reference>
<gene>
    <name evidence="6" type="primary">PmlGA01_050014100</name>
    <name evidence="6" type="ORF">PMLGA01_050014100</name>
</gene>
<dbReference type="GO" id="GO:0071013">
    <property type="term" value="C:catalytic step 2 spliceosome"/>
    <property type="evidence" value="ECO:0007669"/>
    <property type="project" value="TreeGrafter"/>
</dbReference>
<dbReference type="SMART" id="SM00487">
    <property type="entry name" value="DEXDc"/>
    <property type="match status" value="1"/>
</dbReference>
<dbReference type="Pfam" id="PF04408">
    <property type="entry name" value="WHD_HA2"/>
    <property type="match status" value="1"/>
</dbReference>
<dbReference type="VEuPathDB" id="PlasmoDB:PmUG01_05024800"/>
<dbReference type="InterPro" id="IPR011709">
    <property type="entry name" value="DEAD-box_helicase_OB_fold"/>
</dbReference>
<sequence length="906" mass="105147">MSELPILKYKNEIKKVLKKNKLIIIKGETGCGKTTQVPQIINEKFFDKEGKRKKKKKNPNNNKENKSINEKDGSITNKSGYNKRKKKKMLISLPRRVATITVAERVSKEMNRGDIGSYVGYAIRFKNVCSKETRIKFVTDGILIREIMNDPLLKKYKFIILDEIHERSIRTDVLLGYTKILLEKRKKLKIILMSATFDINTFNTFFDNPPIISIPHKIHKITIFYPKKCIEDYLLSIVCTILQIHFGNAHIKHEGNTYYTEVENCENEMLVNQSVQDKYVKSNEQNNIITKGYANMDIVDCEYKKLNFNKDINKKKKNKNCIGDILVFLPGQEEIEMVNIMLKEKLKIIYKGTLLKKLINTENKNQDNNDVLSKINSTFNSESQTVDNICFHFGNTEVIPDKIYTMKILQLYSSLPNKKQRIIFDPVPPNTRKVILSTNVAETSVTIPNIKYVIDSGKVKIKFFDAKKGSSVLKIIQISKDSAIQRSGRAGREAPGQVYRMYTKEEYENMNPFLIPEIFRTDLTQIYLELKAMNINNPLEFNFPENPKKEFLLQSAKMLLKINAIDVDNNLTELGKKLCLLPLSPLYANILLCSIEFNCIDEIATIVALLNCDSIFLNYNFYEDLNAINEEILSSNKDGRREARNNNKKKRKKKKNDDDDDVADVADVADDDDDDVDDVADDDEDNDKEHKKNIENGKKKKRENSDFVKEKEGNFEDENDDRADTNMDELKIRDKNKLINAARRKLIHPDGDHLTLLHIFYLWQEEESVNQKKYFCHLYALNNEILQQVEKIKIQLLEIIKNKLGVEIPKKLHMHKWEQVLICLCKSCFFHVARSTSNTNVFINLVNKSKIRIHPSSTLFNSIIKPSFIVYSDIVQTKRLYARIVTRIEADWLLKHVSKNFQLMKT</sequence>
<dbReference type="InterPro" id="IPR048333">
    <property type="entry name" value="HA2_WH"/>
</dbReference>
<feature type="domain" description="Helicase C-terminal" evidence="5">
    <location>
        <begin position="353"/>
        <end position="534"/>
    </location>
</feature>
<evidence type="ECO:0000313" key="7">
    <source>
        <dbReference type="Proteomes" id="UP000219799"/>
    </source>
</evidence>
<dbReference type="InterPro" id="IPR001650">
    <property type="entry name" value="Helicase_C-like"/>
</dbReference>
<feature type="region of interest" description="Disordered" evidence="3">
    <location>
        <begin position="639"/>
        <end position="722"/>
    </location>
</feature>
<dbReference type="InterPro" id="IPR014001">
    <property type="entry name" value="Helicase_ATP-bd"/>
</dbReference>